<dbReference type="EMBL" id="JAGXEW010000014">
    <property type="protein sequence ID" value="KAK1164277.1"/>
    <property type="molecule type" value="Genomic_DNA"/>
</dbReference>
<gene>
    <name evidence="7" type="primary">Fam183b</name>
    <name evidence="7" type="ORF">AOXY_G16332</name>
</gene>
<organism evidence="7 8">
    <name type="scientific">Acipenser oxyrinchus oxyrinchus</name>
    <dbReference type="NCBI Taxonomy" id="40147"/>
    <lineage>
        <taxon>Eukaryota</taxon>
        <taxon>Metazoa</taxon>
        <taxon>Chordata</taxon>
        <taxon>Craniata</taxon>
        <taxon>Vertebrata</taxon>
        <taxon>Euteleostomi</taxon>
        <taxon>Actinopterygii</taxon>
        <taxon>Chondrostei</taxon>
        <taxon>Acipenseriformes</taxon>
        <taxon>Acipenseridae</taxon>
        <taxon>Acipenser</taxon>
    </lineage>
</organism>
<dbReference type="PANTHER" id="PTHR33865">
    <property type="entry name" value="PROTEIN FAM183B"/>
    <property type="match status" value="1"/>
</dbReference>
<dbReference type="GO" id="GO:0097546">
    <property type="term" value="C:ciliary base"/>
    <property type="evidence" value="ECO:0007669"/>
    <property type="project" value="TreeGrafter"/>
</dbReference>
<comment type="similarity">
    <text evidence="6">Belongs to the CFAP144 family.</text>
</comment>
<keyword evidence="5" id="KW-0966">Cell projection</keyword>
<proteinExistence type="inferred from homology"/>
<evidence type="ECO:0000313" key="7">
    <source>
        <dbReference type="EMBL" id="KAK1164277.1"/>
    </source>
</evidence>
<keyword evidence="4" id="KW-0206">Cytoskeleton</keyword>
<evidence type="ECO:0000313" key="8">
    <source>
        <dbReference type="Proteomes" id="UP001230051"/>
    </source>
</evidence>
<evidence type="ECO:0000256" key="1">
    <source>
        <dbReference type="ARBA" id="ARBA00004138"/>
    </source>
</evidence>
<accession>A0AAD8D612</accession>
<keyword evidence="8" id="KW-1185">Reference proteome</keyword>
<dbReference type="AlphaFoldDB" id="A0AAD8D612"/>
<evidence type="ECO:0000256" key="4">
    <source>
        <dbReference type="ARBA" id="ARBA00023212"/>
    </source>
</evidence>
<comment type="caution">
    <text evidence="7">The sequence shown here is derived from an EMBL/GenBank/DDBJ whole genome shotgun (WGS) entry which is preliminary data.</text>
</comment>
<comment type="subcellular location">
    <subcellularLocation>
        <location evidence="1">Cell projection</location>
        <location evidence="1">Cilium</location>
    </subcellularLocation>
    <subcellularLocation>
        <location evidence="2">Cytoplasm</location>
        <location evidence="2">Cytoskeleton</location>
    </subcellularLocation>
</comment>
<evidence type="ECO:0000256" key="6">
    <source>
        <dbReference type="ARBA" id="ARBA00034777"/>
    </source>
</evidence>
<keyword evidence="3" id="KW-0963">Cytoplasm</keyword>
<protein>
    <submittedName>
        <fullName evidence="7">Protein FAM183B-like</fullName>
    </submittedName>
</protein>
<reference evidence="7" key="1">
    <citation type="submission" date="2022-02" db="EMBL/GenBank/DDBJ databases">
        <title>Atlantic sturgeon de novo genome assembly.</title>
        <authorList>
            <person name="Stock M."/>
            <person name="Klopp C."/>
            <person name="Guiguen Y."/>
            <person name="Cabau C."/>
            <person name="Parinello H."/>
            <person name="Santidrian Yebra-Pimentel E."/>
            <person name="Kuhl H."/>
            <person name="Dirks R.P."/>
            <person name="Guessner J."/>
            <person name="Wuertz S."/>
            <person name="Du K."/>
            <person name="Schartl M."/>
        </authorList>
    </citation>
    <scope>NUCLEOTIDE SEQUENCE</scope>
    <source>
        <strain evidence="7">STURGEONOMICS-FGT-2020</strain>
        <tissue evidence="7">Whole blood</tissue>
    </source>
</reference>
<dbReference type="PANTHER" id="PTHR33865:SF3">
    <property type="entry name" value="PROTEIN FAM183B"/>
    <property type="match status" value="1"/>
</dbReference>
<evidence type="ECO:0000256" key="3">
    <source>
        <dbReference type="ARBA" id="ARBA00022490"/>
    </source>
</evidence>
<sequence length="132" mass="15497">MAAAKGKEPLNMVHQNAILCETTSKEHKHQKLYTQFCINPYTKIHSLTGKPMSVHTAVDEEEPNFLKVIHRSRLEPMKKYTHPQTESQEIGWNTTPLIDSDRTDRRLNSYRKNTELTNYMEAAWRLNEPIFR</sequence>
<evidence type="ECO:0000256" key="2">
    <source>
        <dbReference type="ARBA" id="ARBA00004245"/>
    </source>
</evidence>
<dbReference type="InterPro" id="IPR029214">
    <property type="entry name" value="CFAP144"/>
</dbReference>
<name>A0AAD8D612_ACIOX</name>
<dbReference type="Proteomes" id="UP001230051">
    <property type="component" value="Unassembled WGS sequence"/>
</dbReference>
<evidence type="ECO:0000256" key="5">
    <source>
        <dbReference type="ARBA" id="ARBA00023273"/>
    </source>
</evidence>
<dbReference type="GO" id="GO:0005856">
    <property type="term" value="C:cytoskeleton"/>
    <property type="evidence" value="ECO:0007669"/>
    <property type="project" value="UniProtKB-SubCell"/>
</dbReference>
<dbReference type="Pfam" id="PF14886">
    <property type="entry name" value="FAM183"/>
    <property type="match status" value="1"/>
</dbReference>